<dbReference type="SUPFAM" id="SSF53335">
    <property type="entry name" value="S-adenosyl-L-methionine-dependent methyltransferases"/>
    <property type="match status" value="1"/>
</dbReference>
<dbReference type="EMBL" id="KE721524">
    <property type="protein sequence ID" value="ERF68232.1"/>
    <property type="molecule type" value="Genomic_DNA"/>
</dbReference>
<keyword evidence="3" id="KW-0949">S-adenosyl-L-methionine</keyword>
<dbReference type="Proteomes" id="UP000019373">
    <property type="component" value="Unassembled WGS sequence"/>
</dbReference>
<dbReference type="OrthoDB" id="1535081at2759"/>
<dbReference type="PROSITE" id="PS51683">
    <property type="entry name" value="SAM_OMT_II"/>
    <property type="match status" value="1"/>
</dbReference>
<evidence type="ECO:0000256" key="2">
    <source>
        <dbReference type="ARBA" id="ARBA00022679"/>
    </source>
</evidence>
<evidence type="ECO:0000256" key="3">
    <source>
        <dbReference type="ARBA" id="ARBA00022691"/>
    </source>
</evidence>
<dbReference type="Gene3D" id="3.40.50.150">
    <property type="entry name" value="Vaccinia Virus protein VP39"/>
    <property type="match status" value="1"/>
</dbReference>
<dbReference type="RefSeq" id="XP_007806118.1">
    <property type="nucleotide sequence ID" value="XM_007807927.1"/>
</dbReference>
<reference evidence="6" key="1">
    <citation type="journal article" date="2014" name="BMC Genomics">
        <title>Genome characteristics reveal the impact of lichenization on lichen-forming fungus Endocarpon pusillum Hedwig (Verrucariales, Ascomycota).</title>
        <authorList>
            <person name="Wang Y.-Y."/>
            <person name="Liu B."/>
            <person name="Zhang X.-Y."/>
            <person name="Zhou Q.-M."/>
            <person name="Zhang T."/>
            <person name="Li H."/>
            <person name="Yu Y.-F."/>
            <person name="Zhang X.-L."/>
            <person name="Hao X.-Y."/>
            <person name="Wang M."/>
            <person name="Wang L."/>
            <person name="Wei J.-C."/>
        </authorList>
    </citation>
    <scope>NUCLEOTIDE SEQUENCE [LARGE SCALE GENOMIC DNA]</scope>
    <source>
        <strain evidence="6">Z07020 / HMAS-L-300199</strain>
    </source>
</reference>
<dbReference type="HOGENOM" id="CLU_005533_5_0_1"/>
<proteinExistence type="predicted"/>
<dbReference type="InterPro" id="IPR029063">
    <property type="entry name" value="SAM-dependent_MTases_sf"/>
</dbReference>
<dbReference type="InterPro" id="IPR016461">
    <property type="entry name" value="COMT-like"/>
</dbReference>
<dbReference type="GO" id="GO:0008171">
    <property type="term" value="F:O-methyltransferase activity"/>
    <property type="evidence" value="ECO:0007669"/>
    <property type="project" value="InterPro"/>
</dbReference>
<dbReference type="OMA" id="RIMHDWP"/>
<dbReference type="InterPro" id="IPR036390">
    <property type="entry name" value="WH_DNA-bd_sf"/>
</dbReference>
<keyword evidence="1" id="KW-0489">Methyltransferase</keyword>
<feature type="domain" description="O-methyltransferase C-terminal" evidence="4">
    <location>
        <begin position="211"/>
        <end position="351"/>
    </location>
</feature>
<accession>U1FTZ3</accession>
<organism evidence="5 6">
    <name type="scientific">Endocarpon pusillum (strain Z07020 / HMAS-L-300199)</name>
    <name type="common">Lichen-forming fungus</name>
    <dbReference type="NCBI Taxonomy" id="1263415"/>
    <lineage>
        <taxon>Eukaryota</taxon>
        <taxon>Fungi</taxon>
        <taxon>Dikarya</taxon>
        <taxon>Ascomycota</taxon>
        <taxon>Pezizomycotina</taxon>
        <taxon>Eurotiomycetes</taxon>
        <taxon>Chaetothyriomycetidae</taxon>
        <taxon>Verrucariales</taxon>
        <taxon>Verrucariaceae</taxon>
        <taxon>Endocarpon</taxon>
    </lineage>
</organism>
<dbReference type="AlphaFoldDB" id="U1FTZ3"/>
<dbReference type="PANTHER" id="PTHR43712:SF1">
    <property type="entry name" value="HYPOTHETICAL O-METHYLTRANSFERASE (EUROFUNG)-RELATED"/>
    <property type="match status" value="1"/>
</dbReference>
<evidence type="ECO:0000256" key="1">
    <source>
        <dbReference type="ARBA" id="ARBA00022603"/>
    </source>
</evidence>
<protein>
    <recommendedName>
        <fullName evidence="4">O-methyltransferase C-terminal domain-containing protein</fullName>
    </recommendedName>
</protein>
<dbReference type="InterPro" id="IPR036388">
    <property type="entry name" value="WH-like_DNA-bd_sf"/>
</dbReference>
<dbReference type="GeneID" id="19244197"/>
<dbReference type="GO" id="GO:0032259">
    <property type="term" value="P:methylation"/>
    <property type="evidence" value="ECO:0007669"/>
    <property type="project" value="UniProtKB-KW"/>
</dbReference>
<keyword evidence="2" id="KW-0808">Transferase</keyword>
<keyword evidence="6" id="KW-1185">Reference proteome</keyword>
<dbReference type="Gene3D" id="1.10.10.10">
    <property type="entry name" value="Winged helix-like DNA-binding domain superfamily/Winged helix DNA-binding domain"/>
    <property type="match status" value="1"/>
</dbReference>
<evidence type="ECO:0000313" key="5">
    <source>
        <dbReference type="EMBL" id="ERF68232.1"/>
    </source>
</evidence>
<dbReference type="PANTHER" id="PTHR43712">
    <property type="entry name" value="PUTATIVE (AFU_ORTHOLOGUE AFUA_4G14580)-RELATED"/>
    <property type="match status" value="1"/>
</dbReference>
<gene>
    <name evidence="5" type="ORF">EPUS_09377</name>
</gene>
<evidence type="ECO:0000313" key="6">
    <source>
        <dbReference type="Proteomes" id="UP000019373"/>
    </source>
</evidence>
<dbReference type="Pfam" id="PF00891">
    <property type="entry name" value="Methyltransf_2"/>
    <property type="match status" value="1"/>
</dbReference>
<sequence length="398" mass="44433">MDSLFSQVRASASKANEAERKKIIDGLRDLAFSIESPEDTMQRIMFQHLQIAGARIAIDLNLFNMLATSSPLTTRQLAQAKGANEALMASVGMIKETGQDTFAATNITQTLATPGWQAGVRHYFDNCGPVFQKLPEFLAKTKYQAITDNAKCVLQPAFNINVPAFIWLQQNPARFATFQQYMMQQREGMPTWLTVYPVSRETKEWDPDRPVFVDVGGGLGHQCAALKAKYPDLRGRVIVQDLPNAIEAALSTPGVQNMVHDFFSPQPVKGAKYYYMRNILHDYPDDKCLVILKYLIAAMSKESVLLIDDMVLPNSKVHWQAAQLDITLMASLASVERTKAQWLTLLDRAGLKVVNIYTYTVSLQDSIIAAVPKQVSISKALPDKGETKKLDYQSKVRP</sequence>
<name>U1FTZ3_ENDPU</name>
<evidence type="ECO:0000259" key="4">
    <source>
        <dbReference type="Pfam" id="PF00891"/>
    </source>
</evidence>
<dbReference type="InterPro" id="IPR001077">
    <property type="entry name" value="COMT_C"/>
</dbReference>
<dbReference type="SUPFAM" id="SSF46785">
    <property type="entry name" value="Winged helix' DNA-binding domain"/>
    <property type="match status" value="1"/>
</dbReference>
<dbReference type="eggNOG" id="KOG3178">
    <property type="taxonomic scope" value="Eukaryota"/>
</dbReference>